<dbReference type="PROSITE" id="PS00409">
    <property type="entry name" value="PROKAR_NTER_METHYL"/>
    <property type="match status" value="1"/>
</dbReference>
<dbReference type="Pfam" id="PF07963">
    <property type="entry name" value="N_methyl"/>
    <property type="match status" value="1"/>
</dbReference>
<feature type="domain" description="Type II secretion system protein GspI C-terminal" evidence="10">
    <location>
        <begin position="46"/>
        <end position="123"/>
    </location>
</feature>
<evidence type="ECO:0000313" key="11">
    <source>
        <dbReference type="EMBL" id="GLR63082.1"/>
    </source>
</evidence>
<dbReference type="NCBIfam" id="TIGR01707">
    <property type="entry name" value="gspI"/>
    <property type="match status" value="1"/>
</dbReference>
<keyword evidence="12" id="KW-1185">Reference proteome</keyword>
<dbReference type="InterPro" id="IPR045584">
    <property type="entry name" value="Pilin-like"/>
</dbReference>
<evidence type="ECO:0000256" key="2">
    <source>
        <dbReference type="ARBA" id="ARBA00008358"/>
    </source>
</evidence>
<organism evidence="11 12">
    <name type="scientific">Marinospirillum insulare</name>
    <dbReference type="NCBI Taxonomy" id="217169"/>
    <lineage>
        <taxon>Bacteria</taxon>
        <taxon>Pseudomonadati</taxon>
        <taxon>Pseudomonadota</taxon>
        <taxon>Gammaproteobacteria</taxon>
        <taxon>Oceanospirillales</taxon>
        <taxon>Oceanospirillaceae</taxon>
        <taxon>Marinospirillum</taxon>
    </lineage>
</organism>
<sequence length="126" mass="13873">MNKLVTKNQQGLTLVEVLVALFILAMMAAIAVQVVSRAADVRQASEERALAQLCADNLLVEWMLATEWPEVGQREGEAAAGAMQCFWRVAIQATPLPTMRRVDIEVYAEAKRENLLTQVSGFVGNK</sequence>
<dbReference type="Pfam" id="PF02501">
    <property type="entry name" value="T2SSI"/>
    <property type="match status" value="1"/>
</dbReference>
<dbReference type="EMBL" id="BSOR01000011">
    <property type="protein sequence ID" value="GLR63082.1"/>
    <property type="molecule type" value="Genomic_DNA"/>
</dbReference>
<feature type="transmembrane region" description="Helical" evidence="9">
    <location>
        <begin position="12"/>
        <end position="35"/>
    </location>
</feature>
<comment type="PTM">
    <text evidence="9">Cleaved by prepilin peptidase.</text>
</comment>
<evidence type="ECO:0000256" key="4">
    <source>
        <dbReference type="ARBA" id="ARBA00022481"/>
    </source>
</evidence>
<comment type="subunit">
    <text evidence="9">Type II secretion is composed of four main components: the outer membrane complex, the inner membrane complex, the cytoplasmic secretion ATPase and the periplasm-spanning pseudopilus.</text>
</comment>
<evidence type="ECO:0000256" key="1">
    <source>
        <dbReference type="ARBA" id="ARBA00004377"/>
    </source>
</evidence>
<dbReference type="Gene3D" id="3.30.1300.30">
    <property type="entry name" value="GSPII I/J protein-like"/>
    <property type="match status" value="1"/>
</dbReference>
<evidence type="ECO:0000313" key="12">
    <source>
        <dbReference type="Proteomes" id="UP001156682"/>
    </source>
</evidence>
<dbReference type="RefSeq" id="WP_051610172.1">
    <property type="nucleotide sequence ID" value="NZ_BSOR01000011.1"/>
</dbReference>
<dbReference type="InterPro" id="IPR003413">
    <property type="entry name" value="T2SS_GspI_C"/>
</dbReference>
<keyword evidence="5 9" id="KW-0997">Cell inner membrane</keyword>
<evidence type="ECO:0000256" key="9">
    <source>
        <dbReference type="RuleBase" id="RU368030"/>
    </source>
</evidence>
<dbReference type="Proteomes" id="UP001156682">
    <property type="component" value="Unassembled WGS sequence"/>
</dbReference>
<keyword evidence="6 9" id="KW-0812">Transmembrane</keyword>
<evidence type="ECO:0000256" key="3">
    <source>
        <dbReference type="ARBA" id="ARBA00022475"/>
    </source>
</evidence>
<dbReference type="PANTHER" id="PTHR38779:SF2">
    <property type="entry name" value="TYPE II SECRETION SYSTEM PROTEIN I-RELATED"/>
    <property type="match status" value="1"/>
</dbReference>
<evidence type="ECO:0000256" key="6">
    <source>
        <dbReference type="ARBA" id="ARBA00022692"/>
    </source>
</evidence>
<reference evidence="12" key="1">
    <citation type="journal article" date="2019" name="Int. J. Syst. Evol. Microbiol.">
        <title>The Global Catalogue of Microorganisms (GCM) 10K type strain sequencing project: providing services to taxonomists for standard genome sequencing and annotation.</title>
        <authorList>
            <consortium name="The Broad Institute Genomics Platform"/>
            <consortium name="The Broad Institute Genome Sequencing Center for Infectious Disease"/>
            <person name="Wu L."/>
            <person name="Ma J."/>
        </authorList>
    </citation>
    <scope>NUCLEOTIDE SEQUENCE [LARGE SCALE GENOMIC DNA]</scope>
    <source>
        <strain evidence="12">NBRC 100033</strain>
    </source>
</reference>
<evidence type="ECO:0000256" key="8">
    <source>
        <dbReference type="ARBA" id="ARBA00023136"/>
    </source>
</evidence>
<name>A0ABQ5ZXM1_9GAMM</name>
<keyword evidence="8 9" id="KW-0472">Membrane</keyword>
<protein>
    <recommendedName>
        <fullName evidence="9">Type II secretion system protein I</fullName>
        <shortName evidence="9">T2SS minor pseudopilin I</shortName>
    </recommendedName>
</protein>
<keyword evidence="4 9" id="KW-0488">Methylation</keyword>
<dbReference type="InterPro" id="IPR012902">
    <property type="entry name" value="N_methyl_site"/>
</dbReference>
<dbReference type="InterPro" id="IPR010052">
    <property type="entry name" value="T2SS_protein-GspI"/>
</dbReference>
<accession>A0ABQ5ZXM1</accession>
<keyword evidence="3" id="KW-1003">Cell membrane</keyword>
<comment type="caution">
    <text evidence="11">The sequence shown here is derived from an EMBL/GenBank/DDBJ whole genome shotgun (WGS) entry which is preliminary data.</text>
</comment>
<proteinExistence type="inferred from homology"/>
<gene>
    <name evidence="11" type="ORF">GCM10007878_05170</name>
</gene>
<dbReference type="PANTHER" id="PTHR38779">
    <property type="entry name" value="TYPE II SECRETION SYSTEM PROTEIN I-RELATED"/>
    <property type="match status" value="1"/>
</dbReference>
<evidence type="ECO:0000256" key="5">
    <source>
        <dbReference type="ARBA" id="ARBA00022519"/>
    </source>
</evidence>
<dbReference type="SUPFAM" id="SSF54523">
    <property type="entry name" value="Pili subunits"/>
    <property type="match status" value="2"/>
</dbReference>
<comment type="function">
    <text evidence="9">Component of the type II secretion system required for the energy-dependent secretion of extracellular factors such as proteases and toxins from the periplasm.</text>
</comment>
<keyword evidence="7 9" id="KW-1133">Transmembrane helix</keyword>
<evidence type="ECO:0000259" key="10">
    <source>
        <dbReference type="Pfam" id="PF02501"/>
    </source>
</evidence>
<dbReference type="NCBIfam" id="TIGR02532">
    <property type="entry name" value="IV_pilin_GFxxxE"/>
    <property type="match status" value="1"/>
</dbReference>
<comment type="subcellular location">
    <subcellularLocation>
        <location evidence="1 9">Cell inner membrane</location>
        <topology evidence="1 9">Single-pass membrane protein</topology>
    </subcellularLocation>
</comment>
<comment type="similarity">
    <text evidence="2 9">Belongs to the GSP I family.</text>
</comment>
<evidence type="ECO:0000256" key="7">
    <source>
        <dbReference type="ARBA" id="ARBA00022989"/>
    </source>
</evidence>